<protein>
    <submittedName>
        <fullName evidence="1">Uncharacterized protein</fullName>
    </submittedName>
</protein>
<accession>A0A0K2U6J0</accession>
<proteinExistence type="predicted"/>
<dbReference type="AlphaFoldDB" id="A0A0K2U6J0"/>
<evidence type="ECO:0000313" key="1">
    <source>
        <dbReference type="EMBL" id="CDW33680.1"/>
    </source>
</evidence>
<organism evidence="1">
    <name type="scientific">Lepeophtheirus salmonis</name>
    <name type="common">Salmon louse</name>
    <name type="synonym">Caligus salmonis</name>
    <dbReference type="NCBI Taxonomy" id="72036"/>
    <lineage>
        <taxon>Eukaryota</taxon>
        <taxon>Metazoa</taxon>
        <taxon>Ecdysozoa</taxon>
        <taxon>Arthropoda</taxon>
        <taxon>Crustacea</taxon>
        <taxon>Multicrustacea</taxon>
        <taxon>Hexanauplia</taxon>
        <taxon>Copepoda</taxon>
        <taxon>Siphonostomatoida</taxon>
        <taxon>Caligidae</taxon>
        <taxon>Lepeophtheirus</taxon>
    </lineage>
</organism>
<reference evidence="1" key="1">
    <citation type="submission" date="2014-05" db="EMBL/GenBank/DDBJ databases">
        <authorList>
            <person name="Chronopoulou M."/>
        </authorList>
    </citation>
    <scope>NUCLEOTIDE SEQUENCE</scope>
    <source>
        <tissue evidence="1">Whole organism</tissue>
    </source>
</reference>
<name>A0A0K2U6J0_LEPSM</name>
<dbReference type="EMBL" id="HACA01016319">
    <property type="protein sequence ID" value="CDW33680.1"/>
    <property type="molecule type" value="Transcribed_RNA"/>
</dbReference>
<sequence>MSIPNSTLSPTRTYNYNSAANPQGYFLSFMSIHEVLNIIEYI</sequence>